<keyword evidence="5" id="KW-1185">Reference proteome</keyword>
<dbReference type="Gene3D" id="3.90.1750.20">
    <property type="entry name" value="Putative Large Serine Recombinase, Chain B, Domain 2"/>
    <property type="match status" value="1"/>
</dbReference>
<comment type="caution">
    <text evidence="4">The sequence shown here is derived from an EMBL/GenBank/DDBJ whole genome shotgun (WGS) entry which is preliminary data.</text>
</comment>
<gene>
    <name evidence="4" type="ORF">AE618_14315</name>
</gene>
<dbReference type="InterPro" id="IPR025827">
    <property type="entry name" value="Zn_ribbon_recom_dom"/>
</dbReference>
<dbReference type="PANTHER" id="PTHR30461">
    <property type="entry name" value="DNA-INVERTASE FROM LAMBDOID PROPHAGE"/>
    <property type="match status" value="1"/>
</dbReference>
<proteinExistence type="predicted"/>
<dbReference type="InterPro" id="IPR050639">
    <property type="entry name" value="SSR_resolvase"/>
</dbReference>
<evidence type="ECO:0000259" key="3">
    <source>
        <dbReference type="Pfam" id="PF13408"/>
    </source>
</evidence>
<feature type="region of interest" description="Disordered" evidence="2">
    <location>
        <begin position="1"/>
        <end position="22"/>
    </location>
</feature>
<feature type="coiled-coil region" evidence="1">
    <location>
        <begin position="141"/>
        <end position="168"/>
    </location>
</feature>
<name>A0A0N0MAX5_9HYPH</name>
<accession>A0A0N0MAX5</accession>
<keyword evidence="1" id="KW-0175">Coiled coil</keyword>
<sequence length="168" mass="18722">MVKDTKTGNRLSRLNPETDRQEQAVPALAIVDPEIFAAALAKRGGRAAMAPRDRTTPRHLLSGLLRCGSCGAGMSVEDHHRGRTRIRCTKATEAASCDNTRSYQLDVIEAAVAGGLRDRMVDRDGIALYVRVYNEERQALAAYSVNRRAQIEKRLQQAEREQDRIYKA</sequence>
<evidence type="ECO:0000256" key="1">
    <source>
        <dbReference type="SAM" id="Coils"/>
    </source>
</evidence>
<dbReference type="Proteomes" id="UP000037822">
    <property type="component" value="Unassembled WGS sequence"/>
</dbReference>
<dbReference type="PANTHER" id="PTHR30461:SF23">
    <property type="entry name" value="DNA RECOMBINASE-RELATED"/>
    <property type="match status" value="1"/>
</dbReference>
<reference evidence="4 5" key="1">
    <citation type="submission" date="2015-07" db="EMBL/GenBank/DDBJ databases">
        <title>Whole genome sequencing of Bosea vaviloviae isolated from cave pool.</title>
        <authorList>
            <person name="Tan N.E.H."/>
            <person name="Lee Y.P."/>
            <person name="Gan H.M."/>
            <person name="Barton H."/>
            <person name="Savka M.A."/>
        </authorList>
    </citation>
    <scope>NUCLEOTIDE SEQUENCE [LARGE SCALE GENOMIC DNA]</scope>
    <source>
        <strain evidence="4 5">SD260</strain>
    </source>
</reference>
<evidence type="ECO:0000313" key="4">
    <source>
        <dbReference type="EMBL" id="KPH80191.1"/>
    </source>
</evidence>
<dbReference type="InterPro" id="IPR038109">
    <property type="entry name" value="DNA_bind_recomb_sf"/>
</dbReference>
<dbReference type="Pfam" id="PF13408">
    <property type="entry name" value="Zn_ribbon_recom"/>
    <property type="match status" value="1"/>
</dbReference>
<dbReference type="EMBL" id="LGSZ01000045">
    <property type="protein sequence ID" value="KPH80191.1"/>
    <property type="molecule type" value="Genomic_DNA"/>
</dbReference>
<evidence type="ECO:0000256" key="2">
    <source>
        <dbReference type="SAM" id="MobiDB-lite"/>
    </source>
</evidence>
<dbReference type="GO" id="GO:0000150">
    <property type="term" value="F:DNA strand exchange activity"/>
    <property type="evidence" value="ECO:0007669"/>
    <property type="project" value="TreeGrafter"/>
</dbReference>
<feature type="domain" description="Recombinase zinc beta ribbon" evidence="3">
    <location>
        <begin position="60"/>
        <end position="116"/>
    </location>
</feature>
<evidence type="ECO:0000313" key="5">
    <source>
        <dbReference type="Proteomes" id="UP000037822"/>
    </source>
</evidence>
<protein>
    <recommendedName>
        <fullName evidence="3">Recombinase zinc beta ribbon domain-containing protein</fullName>
    </recommendedName>
</protein>
<dbReference type="AlphaFoldDB" id="A0A0N0MAX5"/>
<dbReference type="PATRIC" id="fig|1526658.3.peg.1064"/>
<organism evidence="4 5">
    <name type="scientific">Bosea vaviloviae</name>
    <dbReference type="NCBI Taxonomy" id="1526658"/>
    <lineage>
        <taxon>Bacteria</taxon>
        <taxon>Pseudomonadati</taxon>
        <taxon>Pseudomonadota</taxon>
        <taxon>Alphaproteobacteria</taxon>
        <taxon>Hyphomicrobiales</taxon>
        <taxon>Boseaceae</taxon>
        <taxon>Bosea</taxon>
    </lineage>
</organism>